<name>A0ABS2G8I4_9FIRM</name>
<dbReference type="RefSeq" id="WP_205132950.1">
    <property type="nucleotide sequence ID" value="NZ_JACSNT010000003.1"/>
</dbReference>
<reference evidence="3 4" key="1">
    <citation type="journal article" date="2021" name="Sci. Rep.">
        <title>The distribution of antibiotic resistance genes in chicken gut microbiota commensals.</title>
        <authorList>
            <person name="Juricova H."/>
            <person name="Matiasovicova J."/>
            <person name="Kubasova T."/>
            <person name="Cejkova D."/>
            <person name="Rychlik I."/>
        </authorList>
    </citation>
    <scope>NUCLEOTIDE SEQUENCE [LARGE SCALE GENOMIC DNA]</scope>
    <source>
        <strain evidence="3 4">An431b</strain>
    </source>
</reference>
<keyword evidence="3" id="KW-0378">Hydrolase</keyword>
<dbReference type="PANTHER" id="PTHR40446">
    <property type="entry name" value="N-ACETYLGLUCOSAMINE-1-PHOSPHODIESTER ALPHA-N-ACETYLGLUCOSAMINIDASE"/>
    <property type="match status" value="1"/>
</dbReference>
<dbReference type="InterPro" id="IPR018711">
    <property type="entry name" value="NAGPA"/>
</dbReference>
<dbReference type="EMBL" id="JACSNV010000003">
    <property type="protein sequence ID" value="MBM6877030.1"/>
    <property type="molecule type" value="Genomic_DNA"/>
</dbReference>
<evidence type="ECO:0000256" key="1">
    <source>
        <dbReference type="SAM" id="SignalP"/>
    </source>
</evidence>
<keyword evidence="1" id="KW-0732">Signal</keyword>
<evidence type="ECO:0000313" key="3">
    <source>
        <dbReference type="EMBL" id="MBM6877030.1"/>
    </source>
</evidence>
<dbReference type="PANTHER" id="PTHR40446:SF2">
    <property type="entry name" value="N-ACETYLGLUCOSAMINE-1-PHOSPHODIESTER ALPHA-N-ACETYLGLUCOSAMINIDASE"/>
    <property type="match status" value="1"/>
</dbReference>
<feature type="chain" id="PRO_5047014859" evidence="1">
    <location>
        <begin position="32"/>
        <end position="784"/>
    </location>
</feature>
<dbReference type="Pfam" id="PF09992">
    <property type="entry name" value="NAGPA"/>
    <property type="match status" value="1"/>
</dbReference>
<keyword evidence="4" id="KW-1185">Reference proteome</keyword>
<keyword evidence="3" id="KW-0326">Glycosidase</keyword>
<feature type="signal peptide" evidence="1">
    <location>
        <begin position="1"/>
        <end position="31"/>
    </location>
</feature>
<gene>
    <name evidence="3" type="ORF">H9X83_02495</name>
</gene>
<dbReference type="GO" id="GO:0016798">
    <property type="term" value="F:hydrolase activity, acting on glycosyl bonds"/>
    <property type="evidence" value="ECO:0007669"/>
    <property type="project" value="UniProtKB-KW"/>
</dbReference>
<evidence type="ECO:0000313" key="4">
    <source>
        <dbReference type="Proteomes" id="UP000729290"/>
    </source>
</evidence>
<dbReference type="Gene3D" id="2.60.40.1080">
    <property type="match status" value="1"/>
</dbReference>
<protein>
    <submittedName>
        <fullName evidence="3">Phosphodiester glycosidase family protein</fullName>
    </submittedName>
</protein>
<evidence type="ECO:0000259" key="2">
    <source>
        <dbReference type="Pfam" id="PF09992"/>
    </source>
</evidence>
<feature type="domain" description="Phosphodiester glycosidase" evidence="2">
    <location>
        <begin position="210"/>
        <end position="385"/>
    </location>
</feature>
<accession>A0ABS2G8I4</accession>
<sequence length="784" mass="82860">MKKRFYGIKRLLAAVLTASLAFSAMGVTAFAADTVYQQRTHETVTKGVIYEKNSRMTTDGIQNIHVLTIDLTQSTLELKEVESTKEYGLKETVQKMLTDNGAIAGVNCDFFGLSGSYSASFGPVVTDGELISAGTSVNKESNQYAAYVLDEDGNSIFSYFKTWATFANAAKTIELASVNKVTSMVFPIYFDRNAADSTADLDKRFENLVKFVVVGDTITYISQKGETVSVPENGYLIVMSGDYYTNAASVFKVGDPVTLNISSTIDFDKIETAFGGGGLLLVDGQTAAASSIVASGRQPRTAFGVSQDGTKAIIMVVDGRGDSIGATHQEMADLMRTYGAYDAMHLDGGGSSTMAVKTVEDTTLEVKNTVSDGAERKVINSLGVFQTAPVGNVEQIVISPSTTHTQPGKAITFTVYGLDENYQRISLSADAVQLTAAGIEGTWNGFDFTPSATGDFAVSATYGDGLSAVSSLISCAQTSRLKATNADISISAVGKTAGIYVTAYDVDGFGRAVTNDAEYTVANPAIGTMNGNIFTAKATGSTYVKCSWGGKETYVVVTVGGAQKTTAPASSAAAADPMAGTVTKANDGAYYLNIAGALAASDPSKVDASVYASVRSRVRAAADSNADVAIYGGKCDVTTATVLDSMTWNGSYRFLNRGGASVVMMSAANGGIRATNASQYMKFTADLDAANNNNIIIVMDKTPSDFTSAAEADYFRAILNKYVDQGKNVFVVSCAGNAYWASNKDGVRYINLPNLWKADGRANTAYLLKFRMDGSNLTYEAVKV</sequence>
<dbReference type="Proteomes" id="UP000729290">
    <property type="component" value="Unassembled WGS sequence"/>
</dbReference>
<proteinExistence type="predicted"/>
<organism evidence="3 4">
    <name type="scientific">Anaerotignum lactatifermentans</name>
    <dbReference type="NCBI Taxonomy" id="160404"/>
    <lineage>
        <taxon>Bacteria</taxon>
        <taxon>Bacillati</taxon>
        <taxon>Bacillota</taxon>
        <taxon>Clostridia</taxon>
        <taxon>Lachnospirales</taxon>
        <taxon>Anaerotignaceae</taxon>
        <taxon>Anaerotignum</taxon>
    </lineage>
</organism>
<comment type="caution">
    <text evidence="3">The sequence shown here is derived from an EMBL/GenBank/DDBJ whole genome shotgun (WGS) entry which is preliminary data.</text>
</comment>